<evidence type="ECO:0000256" key="1">
    <source>
        <dbReference type="ARBA" id="ARBA00022679"/>
    </source>
</evidence>
<evidence type="ECO:0000256" key="4">
    <source>
        <dbReference type="ARBA" id="ARBA00022840"/>
    </source>
</evidence>
<dbReference type="InterPro" id="IPR051681">
    <property type="entry name" value="Ser/Thr_Kinases-Pseudokinases"/>
</dbReference>
<dbReference type="PROSITE" id="PS50011">
    <property type="entry name" value="PROTEIN_KINASE_DOM"/>
    <property type="match status" value="1"/>
</dbReference>
<dbReference type="AlphaFoldDB" id="V2X0X9"/>
<keyword evidence="1" id="KW-0808">Transferase</keyword>
<feature type="domain" description="Protein kinase" evidence="6">
    <location>
        <begin position="12"/>
        <end position="271"/>
    </location>
</feature>
<dbReference type="PANTHER" id="PTHR44329">
    <property type="entry name" value="SERINE/THREONINE-PROTEIN KINASE TNNI3K-RELATED"/>
    <property type="match status" value="1"/>
</dbReference>
<evidence type="ECO:0000256" key="2">
    <source>
        <dbReference type="ARBA" id="ARBA00022741"/>
    </source>
</evidence>
<evidence type="ECO:0000313" key="8">
    <source>
        <dbReference type="Proteomes" id="UP000017559"/>
    </source>
</evidence>
<evidence type="ECO:0000256" key="5">
    <source>
        <dbReference type="SAM" id="MobiDB-lite"/>
    </source>
</evidence>
<dbReference type="PANTHER" id="PTHR44329:SF288">
    <property type="entry name" value="MITOGEN-ACTIVATED PROTEIN KINASE KINASE KINASE 20"/>
    <property type="match status" value="1"/>
</dbReference>
<evidence type="ECO:0000313" key="7">
    <source>
        <dbReference type="EMBL" id="ESK86436.1"/>
    </source>
</evidence>
<keyword evidence="2" id="KW-0547">Nucleotide-binding</keyword>
<feature type="compositionally biased region" description="Low complexity" evidence="5">
    <location>
        <begin position="326"/>
        <end position="352"/>
    </location>
</feature>
<proteinExistence type="predicted"/>
<gene>
    <name evidence="7" type="ORF">Moror_4943</name>
</gene>
<keyword evidence="8" id="KW-1185">Reference proteome</keyword>
<feature type="region of interest" description="Disordered" evidence="5">
    <location>
        <begin position="431"/>
        <end position="458"/>
    </location>
</feature>
<feature type="compositionally biased region" description="Polar residues" evidence="5">
    <location>
        <begin position="431"/>
        <end position="446"/>
    </location>
</feature>
<sequence length="920" mass="99906">MFSDDIQHPLDVRNSQVIGINEIAFDPPTAGNQKYLSKGTWNEKRVIVKRLTAQSRPEQLARQATRWHEVKHPNVLNVYGISAQSEDPQFIVLPLQENGNIGQWITSRPTFDCRPLIMDIALGMQYLHARGIIHGSLKPTNILIEPDGRACVADYDMLQVQPSRSPDAHRYYSPEAWKGTMSKPSDVFAFAMCLLEIFTSTLPWGVLTEDRIYRLVVNENARPDRPDDSEVVGKGLDDKVWGIIEECWDREARLRPNFDIIVKMWNESPAEESYSSGSQKAMPTTFFPDREATTSPVGSRLRLVARNSVRSYATGPPAYHEFGLPSDSASSSSSMTSSVGTSSSRGSGTSPFNSPPTPLTPPTMLVKQLPSRHSPLPHMPSRWSLPTQTPTRQLSADCVAYHNSTRNQTPQTASFPIQEMNLSPAISPRNESFQRTRLPQRSQSAGATPVSGLYSPRPFSPGTLETIMDNATLDERSGRVLSDSGSTISRHLSALLVVQALQSEVNEGRKKESVDGYLMKMYEIAVESDKEAFKLVNAGAVPTLIHLLKARAAEGYGVELVLIVLGTLAHDSISANIIFRTGTAATLVEISNLAQTKELESLSIWCLSRICRTAEVANGLIRLSLPSVLLRTQSRNSPGILPSMSMLCLGTLIQSDGLADYMASMGLITVIATHLRRSSEAAMPNPEDLSAGLYALARISRSIKLAKAIAKAGCVEILAHHLKTSTDPEVLHWSARSVGCLMRPNSSDISKILLQADIARGLARLPTVLPPDVVYPLGSFGFTIQRFSCAEWGGSTRKALVEAGVVDSLLAALRTAADEYQCYDVHIELALAISLLGDVGGSAIRKEIVNAGGIDILKSLSAGATGNPDVSKACNMAITSITGNLFSRNAASAKTAMAHNWNGGCADYHPPCPVTVATVN</sequence>
<dbReference type="Pfam" id="PF07714">
    <property type="entry name" value="PK_Tyr_Ser-Thr"/>
    <property type="match status" value="1"/>
</dbReference>
<dbReference type="STRING" id="1381753.V2X0X9"/>
<evidence type="ECO:0000256" key="3">
    <source>
        <dbReference type="ARBA" id="ARBA00022777"/>
    </source>
</evidence>
<dbReference type="Gene3D" id="1.25.10.10">
    <property type="entry name" value="Leucine-rich Repeat Variant"/>
    <property type="match status" value="2"/>
</dbReference>
<dbReference type="Gene3D" id="1.10.510.10">
    <property type="entry name" value="Transferase(Phosphotransferase) domain 1"/>
    <property type="match status" value="1"/>
</dbReference>
<accession>V2X0X9</accession>
<dbReference type="HOGENOM" id="CLU_008473_0_0_1"/>
<dbReference type="GO" id="GO:0005524">
    <property type="term" value="F:ATP binding"/>
    <property type="evidence" value="ECO:0007669"/>
    <property type="project" value="UniProtKB-KW"/>
</dbReference>
<evidence type="ECO:0000259" key="6">
    <source>
        <dbReference type="PROSITE" id="PS50011"/>
    </source>
</evidence>
<feature type="region of interest" description="Disordered" evidence="5">
    <location>
        <begin position="271"/>
        <end position="293"/>
    </location>
</feature>
<dbReference type="EMBL" id="AWSO01000931">
    <property type="protein sequence ID" value="ESK86436.1"/>
    <property type="molecule type" value="Genomic_DNA"/>
</dbReference>
<reference evidence="7 8" key="1">
    <citation type="journal article" date="2014" name="BMC Genomics">
        <title>Genome and secretome analysis of the hemibiotrophic fungal pathogen, Moniliophthora roreri, which causes frosty pod rot disease of cacao: mechanisms of the biotrophic and necrotrophic phases.</title>
        <authorList>
            <person name="Meinhardt L.W."/>
            <person name="Costa G.G.L."/>
            <person name="Thomazella D.P.T."/>
            <person name="Teixeira P.J.P.L."/>
            <person name="Carazzolle M.F."/>
            <person name="Schuster S.C."/>
            <person name="Carlson J.E."/>
            <person name="Guiltinan M.J."/>
            <person name="Mieczkowski P."/>
            <person name="Farmer A."/>
            <person name="Ramaraj T."/>
            <person name="Crozier J."/>
            <person name="Davis R.E."/>
            <person name="Shao J."/>
            <person name="Melnick R.L."/>
            <person name="Pereira G.A.G."/>
            <person name="Bailey B.A."/>
        </authorList>
    </citation>
    <scope>NUCLEOTIDE SEQUENCE [LARGE SCALE GENOMIC DNA]</scope>
    <source>
        <strain evidence="7 8">MCA 2997</strain>
    </source>
</reference>
<feature type="compositionally biased region" description="Polar residues" evidence="5">
    <location>
        <begin position="273"/>
        <end position="282"/>
    </location>
</feature>
<dbReference type="SUPFAM" id="SSF56112">
    <property type="entry name" value="Protein kinase-like (PK-like)"/>
    <property type="match status" value="1"/>
</dbReference>
<protein>
    <submittedName>
        <fullName evidence="7">Armdomain-containing protein</fullName>
    </submittedName>
</protein>
<dbReference type="InterPro" id="IPR016024">
    <property type="entry name" value="ARM-type_fold"/>
</dbReference>
<dbReference type="InterPro" id="IPR001245">
    <property type="entry name" value="Ser-Thr/Tyr_kinase_cat_dom"/>
</dbReference>
<organism evidence="7 8">
    <name type="scientific">Moniliophthora roreri (strain MCA 2997)</name>
    <name type="common">Cocoa frosty pod rot fungus</name>
    <name type="synonym">Crinipellis roreri</name>
    <dbReference type="NCBI Taxonomy" id="1381753"/>
    <lineage>
        <taxon>Eukaryota</taxon>
        <taxon>Fungi</taxon>
        <taxon>Dikarya</taxon>
        <taxon>Basidiomycota</taxon>
        <taxon>Agaricomycotina</taxon>
        <taxon>Agaricomycetes</taxon>
        <taxon>Agaricomycetidae</taxon>
        <taxon>Agaricales</taxon>
        <taxon>Marasmiineae</taxon>
        <taxon>Marasmiaceae</taxon>
        <taxon>Moniliophthora</taxon>
    </lineage>
</organism>
<name>V2X0X9_MONRO</name>
<dbReference type="InterPro" id="IPR011009">
    <property type="entry name" value="Kinase-like_dom_sf"/>
</dbReference>
<comment type="caution">
    <text evidence="7">The sequence shown here is derived from an EMBL/GenBank/DDBJ whole genome shotgun (WGS) entry which is preliminary data.</text>
</comment>
<dbReference type="GO" id="GO:0004674">
    <property type="term" value="F:protein serine/threonine kinase activity"/>
    <property type="evidence" value="ECO:0007669"/>
    <property type="project" value="TreeGrafter"/>
</dbReference>
<keyword evidence="4" id="KW-0067">ATP-binding</keyword>
<feature type="region of interest" description="Disordered" evidence="5">
    <location>
        <begin position="314"/>
        <end position="380"/>
    </location>
</feature>
<dbReference type="SUPFAM" id="SSF48371">
    <property type="entry name" value="ARM repeat"/>
    <property type="match status" value="1"/>
</dbReference>
<dbReference type="InterPro" id="IPR011989">
    <property type="entry name" value="ARM-like"/>
</dbReference>
<keyword evidence="3" id="KW-0418">Kinase</keyword>
<dbReference type="OrthoDB" id="1668230at2759"/>
<dbReference type="InterPro" id="IPR000719">
    <property type="entry name" value="Prot_kinase_dom"/>
</dbReference>
<dbReference type="Proteomes" id="UP000017559">
    <property type="component" value="Unassembled WGS sequence"/>
</dbReference>
<dbReference type="KEGG" id="mrr:Moror_4943"/>